<name>A0A9Q3Q366_9BASI</name>
<organism evidence="2 3">
    <name type="scientific">Austropuccinia psidii MF-1</name>
    <dbReference type="NCBI Taxonomy" id="1389203"/>
    <lineage>
        <taxon>Eukaryota</taxon>
        <taxon>Fungi</taxon>
        <taxon>Dikarya</taxon>
        <taxon>Basidiomycota</taxon>
        <taxon>Pucciniomycotina</taxon>
        <taxon>Pucciniomycetes</taxon>
        <taxon>Pucciniales</taxon>
        <taxon>Sphaerophragmiaceae</taxon>
        <taxon>Austropuccinia</taxon>
    </lineage>
</organism>
<proteinExistence type="predicted"/>
<evidence type="ECO:0000313" key="3">
    <source>
        <dbReference type="Proteomes" id="UP000765509"/>
    </source>
</evidence>
<gene>
    <name evidence="2" type="ORF">O181_122350</name>
</gene>
<sequence>MEKKNMSLLTAEFRKNIPPIPKQVPRSAPVASSSSNSNVKKQTQAQNKGKEKAPEPNPCSQGYRIRKIQHDAMENLFQMARTMMELQKEEEARLRFQK</sequence>
<comment type="caution">
    <text evidence="2">The sequence shown here is derived from an EMBL/GenBank/DDBJ whole genome shotgun (WGS) entry which is preliminary data.</text>
</comment>
<accession>A0A9Q3Q366</accession>
<keyword evidence="3" id="KW-1185">Reference proteome</keyword>
<evidence type="ECO:0000313" key="2">
    <source>
        <dbReference type="EMBL" id="MBW0582635.1"/>
    </source>
</evidence>
<dbReference type="Proteomes" id="UP000765509">
    <property type="component" value="Unassembled WGS sequence"/>
</dbReference>
<evidence type="ECO:0000256" key="1">
    <source>
        <dbReference type="SAM" id="MobiDB-lite"/>
    </source>
</evidence>
<feature type="region of interest" description="Disordered" evidence="1">
    <location>
        <begin position="1"/>
        <end position="63"/>
    </location>
</feature>
<feature type="compositionally biased region" description="Low complexity" evidence="1">
    <location>
        <begin position="25"/>
        <end position="41"/>
    </location>
</feature>
<dbReference type="EMBL" id="AVOT02113019">
    <property type="protein sequence ID" value="MBW0582635.1"/>
    <property type="molecule type" value="Genomic_DNA"/>
</dbReference>
<dbReference type="AlphaFoldDB" id="A0A9Q3Q366"/>
<reference evidence="2" key="1">
    <citation type="submission" date="2021-03" db="EMBL/GenBank/DDBJ databases">
        <title>Draft genome sequence of rust myrtle Austropuccinia psidii MF-1, a brazilian biotype.</title>
        <authorList>
            <person name="Quecine M.C."/>
            <person name="Pachon D.M.R."/>
            <person name="Bonatelli M.L."/>
            <person name="Correr F.H."/>
            <person name="Franceschini L.M."/>
            <person name="Leite T.F."/>
            <person name="Margarido G.R.A."/>
            <person name="Almeida C.A."/>
            <person name="Ferrarezi J.A."/>
            <person name="Labate C.A."/>
        </authorList>
    </citation>
    <scope>NUCLEOTIDE SEQUENCE</scope>
    <source>
        <strain evidence="2">MF-1</strain>
    </source>
</reference>
<protein>
    <submittedName>
        <fullName evidence="2">Uncharacterized protein</fullName>
    </submittedName>
</protein>